<dbReference type="PROSITE" id="PS50018">
    <property type="entry name" value="RAS_GTPASE_ACTIV_2"/>
    <property type="match status" value="1"/>
</dbReference>
<dbReference type="SMART" id="SM00323">
    <property type="entry name" value="RasGAP"/>
    <property type="match status" value="1"/>
</dbReference>
<evidence type="ECO:0000256" key="2">
    <source>
        <dbReference type="SAM" id="MobiDB-lite"/>
    </source>
</evidence>
<dbReference type="Pfam" id="PF03836">
    <property type="entry name" value="RasGAP_C"/>
    <property type="match status" value="1"/>
</dbReference>
<dbReference type="InterPro" id="IPR001936">
    <property type="entry name" value="RasGAP_dom"/>
</dbReference>
<reference evidence="4" key="1">
    <citation type="submission" date="2021-01" db="EMBL/GenBank/DDBJ databases">
        <authorList>
            <person name="Corre E."/>
            <person name="Pelletier E."/>
            <person name="Niang G."/>
            <person name="Scheremetjew M."/>
            <person name="Finn R."/>
            <person name="Kale V."/>
            <person name="Holt S."/>
            <person name="Cochrane G."/>
            <person name="Meng A."/>
            <person name="Brown T."/>
            <person name="Cohen L."/>
        </authorList>
    </citation>
    <scope>NUCLEOTIDE SEQUENCE</scope>
    <source>
        <strain evidence="4">SoJaBio B1-5/56/2</strain>
    </source>
</reference>
<feature type="coiled-coil region" evidence="1">
    <location>
        <begin position="572"/>
        <end position="620"/>
    </location>
</feature>
<protein>
    <recommendedName>
        <fullName evidence="3">Ras-GAP domain-containing protein</fullName>
    </recommendedName>
</protein>
<dbReference type="GO" id="GO:0005096">
    <property type="term" value="F:GTPase activator activity"/>
    <property type="evidence" value="ECO:0007669"/>
    <property type="project" value="TreeGrafter"/>
</dbReference>
<dbReference type="SUPFAM" id="SSF48350">
    <property type="entry name" value="GTPase activation domain, GAP"/>
    <property type="match status" value="1"/>
</dbReference>
<feature type="domain" description="Ras-GAP" evidence="3">
    <location>
        <begin position="143"/>
        <end position="358"/>
    </location>
</feature>
<evidence type="ECO:0000259" key="3">
    <source>
        <dbReference type="PROSITE" id="PS50018"/>
    </source>
</evidence>
<dbReference type="CDD" id="cd05132">
    <property type="entry name" value="RasGAP_GAPA"/>
    <property type="match status" value="1"/>
</dbReference>
<proteinExistence type="predicted"/>
<dbReference type="GO" id="GO:0046580">
    <property type="term" value="P:negative regulation of Ras protein signal transduction"/>
    <property type="evidence" value="ECO:0007669"/>
    <property type="project" value="TreeGrafter"/>
</dbReference>
<dbReference type="EMBL" id="HBKR01033430">
    <property type="protein sequence ID" value="CAE2330472.1"/>
    <property type="molecule type" value="Transcribed_RNA"/>
</dbReference>
<dbReference type="PANTHER" id="PTHR14149:SF17">
    <property type="entry name" value="GTPASE-ACTIVATING PROTEIN"/>
    <property type="match status" value="1"/>
</dbReference>
<dbReference type="InterPro" id="IPR008936">
    <property type="entry name" value="Rho_GTPase_activation_prot"/>
</dbReference>
<dbReference type="AlphaFoldDB" id="A0A7S4PCN8"/>
<dbReference type="Gene3D" id="1.10.506.10">
    <property type="entry name" value="GTPase Activation - p120gap, domain 1"/>
    <property type="match status" value="1"/>
</dbReference>
<dbReference type="GO" id="GO:0005938">
    <property type="term" value="C:cell cortex"/>
    <property type="evidence" value="ECO:0007669"/>
    <property type="project" value="TreeGrafter"/>
</dbReference>
<gene>
    <name evidence="4" type="ORF">NAES01612_LOCUS21925</name>
</gene>
<dbReference type="InterPro" id="IPR000593">
    <property type="entry name" value="RasGAP_C"/>
</dbReference>
<sequence>MAAYGDCNALVSAVRHQNQANAQKLASQQQFYELKKKISVSSKKNFTVEREVRNLDQKIALLIRNRISLEEVMVSSGDISLINRTITLKDKREKQLYGRLFYILQNETTYIASLARLVKLGEIDNLLQTVMFTLYGNQYDESEEHLLLSMFEQVLRAEFTSAKSTSNLLRSNTALTRMMTTYTRRGPGQQYLKVALTNVLTKITSDADMVLEINPLKVFEAMINKKEAETGVTLTNINRKPTAEEAAKNPEVQAIIKPRITKLKEITDDFLTALIKSLDSVPYGIRWICRQIRGLTVNRFPDATREQICSLIGGFYLLRFVNPAIVTPQAFMLVETKLSANTRRNLTLLAKVLQNLANNVQFGGVKEFFMAPLNAVLDSNKARVNEFMERLTDVTDLDKHLNLDKYIALGRTQECVINISLNEMYFVHALFNQHLDAVCNEGGNHNTVLRKILTDLGVAPPQLPRKENANVDLVLERSLDSEVDERVNGEQLYSDSQLLLLTLVKSLPPSVRVNSIRDLIDKAEQGGRAQRNEEAVQNCTQMRSNCKKLVEMSLLSEGDNYDQLRIDAFKGLKNFEEQLDRVESDMQRLKAVLSNIHEHNHFLQQQLKAYKEYLENVRKNCGSASKDPKEKEVKKDKKVKAAGGQMKKMGPFKFSHKQLENDGVIMTSDVPSERRGGINFSFSCQTPGIFDVNVAYKFKNITQMQLKLDDLLEMQHNNQVEFETDFLKLNVNLLIYLLNKHFMA</sequence>
<organism evidence="4">
    <name type="scientific">Paramoeba aestuarina</name>
    <dbReference type="NCBI Taxonomy" id="180227"/>
    <lineage>
        <taxon>Eukaryota</taxon>
        <taxon>Amoebozoa</taxon>
        <taxon>Discosea</taxon>
        <taxon>Flabellinia</taxon>
        <taxon>Dactylopodida</taxon>
        <taxon>Paramoebidae</taxon>
        <taxon>Paramoeba</taxon>
    </lineage>
</organism>
<feature type="region of interest" description="Disordered" evidence="2">
    <location>
        <begin position="621"/>
        <end position="640"/>
    </location>
</feature>
<accession>A0A7S4PCN8</accession>
<dbReference type="SUPFAM" id="SSF143885">
    <property type="entry name" value="RGC domain-like"/>
    <property type="match status" value="1"/>
</dbReference>
<keyword evidence="1" id="KW-0175">Coiled coil</keyword>
<evidence type="ECO:0000313" key="4">
    <source>
        <dbReference type="EMBL" id="CAE2330472.1"/>
    </source>
</evidence>
<dbReference type="PANTHER" id="PTHR14149">
    <property type="entry name" value="RAS GTPASE-ACTIVATING PROTEIN WITH IQ MOTIF"/>
    <property type="match status" value="1"/>
</dbReference>
<dbReference type="Pfam" id="PF00616">
    <property type="entry name" value="RasGAP"/>
    <property type="match status" value="1"/>
</dbReference>
<feature type="compositionally biased region" description="Basic and acidic residues" evidence="2">
    <location>
        <begin position="626"/>
        <end position="635"/>
    </location>
</feature>
<evidence type="ECO:0000256" key="1">
    <source>
        <dbReference type="SAM" id="Coils"/>
    </source>
</evidence>
<name>A0A7S4PCN8_9EUKA</name>